<evidence type="ECO:0000256" key="7">
    <source>
        <dbReference type="ARBA" id="ARBA00022842"/>
    </source>
</evidence>
<gene>
    <name evidence="8" type="primary">bioD</name>
    <name evidence="9" type="ORF">HR45_05225</name>
</gene>
<dbReference type="GO" id="GO:0042803">
    <property type="term" value="F:protein homodimerization activity"/>
    <property type="evidence" value="ECO:0007669"/>
    <property type="project" value="UniProtKB-ARBA"/>
</dbReference>
<dbReference type="UniPathway" id="UPA00078">
    <property type="reaction ID" value="UER00161"/>
</dbReference>
<dbReference type="Proteomes" id="UP000029264">
    <property type="component" value="Unassembled WGS sequence"/>
</dbReference>
<evidence type="ECO:0000256" key="3">
    <source>
        <dbReference type="ARBA" id="ARBA00022723"/>
    </source>
</evidence>
<feature type="binding site" evidence="8">
    <location>
        <position position="14"/>
    </location>
    <ligand>
        <name>Mg(2+)</name>
        <dbReference type="ChEBI" id="CHEBI:18420"/>
    </ligand>
</feature>
<comment type="cofactor">
    <cofactor evidence="8">
        <name>Mg(2+)</name>
        <dbReference type="ChEBI" id="CHEBI:18420"/>
    </cofactor>
</comment>
<dbReference type="Gene3D" id="3.40.50.300">
    <property type="entry name" value="P-loop containing nucleotide triphosphate hydrolases"/>
    <property type="match status" value="1"/>
</dbReference>
<evidence type="ECO:0000313" key="10">
    <source>
        <dbReference type="Proteomes" id="UP000029264"/>
    </source>
</evidence>
<evidence type="ECO:0000256" key="6">
    <source>
        <dbReference type="ARBA" id="ARBA00022840"/>
    </source>
</evidence>
<feature type="active site" evidence="8">
    <location>
        <position position="36"/>
    </location>
</feature>
<evidence type="ECO:0000313" key="9">
    <source>
        <dbReference type="EMBL" id="KFZ38807.1"/>
    </source>
</evidence>
<comment type="subcellular location">
    <subcellularLocation>
        <location evidence="8">Cytoplasm</location>
    </subcellularLocation>
</comment>
<comment type="caution">
    <text evidence="9">The sequence shown here is derived from an EMBL/GenBank/DDBJ whole genome shotgun (WGS) entry which is preliminary data.</text>
</comment>
<evidence type="ECO:0000256" key="2">
    <source>
        <dbReference type="ARBA" id="ARBA00022598"/>
    </source>
</evidence>
<feature type="binding site" evidence="8">
    <location>
        <position position="53"/>
    </location>
    <ligand>
        <name>Mg(2+)</name>
        <dbReference type="ChEBI" id="CHEBI:18420"/>
    </ligand>
</feature>
<keyword evidence="5 8" id="KW-0093">Biotin biosynthesis</keyword>
<protein>
    <recommendedName>
        <fullName evidence="8">ATP-dependent dethiobiotin synthetase BioD</fullName>
        <ecNumber evidence="8">6.3.3.3</ecNumber>
    </recommendedName>
    <alternativeName>
        <fullName evidence="8">DTB synthetase</fullName>
        <shortName evidence="8">DTBS</shortName>
    </alternativeName>
    <alternativeName>
        <fullName evidence="8">Dethiobiotin synthase</fullName>
    </alternativeName>
</protein>
<reference evidence="9 10" key="1">
    <citation type="submission" date="2014-06" db="EMBL/GenBank/DDBJ databases">
        <title>Shewanella sp. YQH10.</title>
        <authorList>
            <person name="Liu Y."/>
            <person name="Zeng R."/>
        </authorList>
    </citation>
    <scope>NUCLEOTIDE SEQUENCE [LARGE SCALE GENOMIC DNA]</scope>
    <source>
        <strain evidence="9 10">YQH10</strain>
    </source>
</reference>
<dbReference type="GO" id="GO:0004141">
    <property type="term" value="F:dethiobiotin synthase activity"/>
    <property type="evidence" value="ECO:0007669"/>
    <property type="project" value="UniProtKB-UniRule"/>
</dbReference>
<keyword evidence="6 8" id="KW-0067">ATP-binding</keyword>
<feature type="binding site" evidence="8">
    <location>
        <begin position="204"/>
        <end position="206"/>
    </location>
    <ligand>
        <name>ATP</name>
        <dbReference type="ChEBI" id="CHEBI:30616"/>
    </ligand>
</feature>
<dbReference type="CDD" id="cd03109">
    <property type="entry name" value="DTBS"/>
    <property type="match status" value="1"/>
</dbReference>
<dbReference type="eggNOG" id="COG0132">
    <property type="taxonomic scope" value="Bacteria"/>
</dbReference>
<dbReference type="EMBL" id="JPEO01000002">
    <property type="protein sequence ID" value="KFZ38807.1"/>
    <property type="molecule type" value="Genomic_DNA"/>
</dbReference>
<name>A0A094JHY6_9GAMM</name>
<evidence type="ECO:0000256" key="4">
    <source>
        <dbReference type="ARBA" id="ARBA00022741"/>
    </source>
</evidence>
<dbReference type="SUPFAM" id="SSF52540">
    <property type="entry name" value="P-loop containing nucleoside triphosphate hydrolases"/>
    <property type="match status" value="1"/>
</dbReference>
<accession>A0A094JHY6</accession>
<feature type="binding site" evidence="8">
    <location>
        <begin position="175"/>
        <end position="176"/>
    </location>
    <ligand>
        <name>ATP</name>
        <dbReference type="ChEBI" id="CHEBI:30616"/>
    </ligand>
</feature>
<dbReference type="FunFam" id="3.40.50.300:FF:000292">
    <property type="entry name" value="ATP-dependent dethiobiotin synthetase BioD"/>
    <property type="match status" value="1"/>
</dbReference>
<keyword evidence="1 8" id="KW-0963">Cytoplasm</keyword>
<dbReference type="PIRSF" id="PIRSF006755">
    <property type="entry name" value="DTB_synth"/>
    <property type="match status" value="1"/>
</dbReference>
<proteinExistence type="inferred from homology"/>
<evidence type="ECO:0000256" key="5">
    <source>
        <dbReference type="ARBA" id="ARBA00022756"/>
    </source>
</evidence>
<comment type="function">
    <text evidence="8">Catalyzes a mechanistically unusual reaction, the ATP-dependent insertion of CO2 between the N7 and N8 nitrogen atoms of 7,8-diaminopelargonic acid (DAPA, also called 7,8-diammoniononanoate) to form a ureido ring.</text>
</comment>
<comment type="subunit">
    <text evidence="8">Homodimer.</text>
</comment>
<dbReference type="NCBIfam" id="TIGR00347">
    <property type="entry name" value="bioD"/>
    <property type="match status" value="1"/>
</dbReference>
<dbReference type="InterPro" id="IPR004472">
    <property type="entry name" value="DTB_synth_BioD"/>
</dbReference>
<keyword evidence="4 8" id="KW-0547">Nucleotide-binding</keyword>
<dbReference type="PANTHER" id="PTHR43210">
    <property type="entry name" value="DETHIOBIOTIN SYNTHETASE"/>
    <property type="match status" value="1"/>
</dbReference>
<sequence>MFFVTGTDTDSGKTAVSAALLHKARTFHGMRTLGIKPVASGCERTADGLRNSDAQLLMSESSLQLDYDRINPFTFEPAIAPHVAAEDSGIDISPEAILSSLDFTQFSVADFCLMEGAGGWRLPLGDNRYLSEVVSALGISVIIVVNMRLGALNHALLTRDAILADGLQVAGWVANNTGPQMQRYQENLISLKEMMAAPFLGEVPYLEDFSVANVAEYLDLAPLLTSKA</sequence>
<dbReference type="Pfam" id="PF13500">
    <property type="entry name" value="AAA_26"/>
    <property type="match status" value="1"/>
</dbReference>
<evidence type="ECO:0000256" key="1">
    <source>
        <dbReference type="ARBA" id="ARBA00022490"/>
    </source>
</evidence>
<evidence type="ECO:0000256" key="8">
    <source>
        <dbReference type="HAMAP-Rule" id="MF_00336"/>
    </source>
</evidence>
<feature type="binding site" evidence="8">
    <location>
        <begin position="115"/>
        <end position="118"/>
    </location>
    <ligand>
        <name>ATP</name>
        <dbReference type="ChEBI" id="CHEBI:30616"/>
    </ligand>
</feature>
<dbReference type="RefSeq" id="WP_037440451.1">
    <property type="nucleotide sequence ID" value="NZ_JPEO01000002.1"/>
</dbReference>
<keyword evidence="7 8" id="KW-0460">Magnesium</keyword>
<dbReference type="OrthoDB" id="9802097at2"/>
<dbReference type="GO" id="GO:0000287">
    <property type="term" value="F:magnesium ion binding"/>
    <property type="evidence" value="ECO:0007669"/>
    <property type="project" value="UniProtKB-UniRule"/>
</dbReference>
<feature type="binding site" evidence="8">
    <location>
        <position position="53"/>
    </location>
    <ligand>
        <name>ATP</name>
        <dbReference type="ChEBI" id="CHEBI:30616"/>
    </ligand>
</feature>
<keyword evidence="3 8" id="KW-0479">Metal-binding</keyword>
<comment type="pathway">
    <text evidence="8">Cofactor biosynthesis; biotin biosynthesis; biotin from 7,8-diaminononanoate: step 1/2.</text>
</comment>
<dbReference type="STRING" id="1515746.HR45_05225"/>
<comment type="catalytic activity">
    <reaction evidence="8">
        <text>(7R,8S)-7,8-diammoniononanoate + CO2 + ATP = (4R,5S)-dethiobiotin + ADP + phosphate + 3 H(+)</text>
        <dbReference type="Rhea" id="RHEA:15805"/>
        <dbReference type="ChEBI" id="CHEBI:15378"/>
        <dbReference type="ChEBI" id="CHEBI:16526"/>
        <dbReference type="ChEBI" id="CHEBI:30616"/>
        <dbReference type="ChEBI" id="CHEBI:43474"/>
        <dbReference type="ChEBI" id="CHEBI:149469"/>
        <dbReference type="ChEBI" id="CHEBI:149473"/>
        <dbReference type="ChEBI" id="CHEBI:456216"/>
        <dbReference type="EC" id="6.3.3.3"/>
    </reaction>
</comment>
<dbReference type="PANTHER" id="PTHR43210:SF5">
    <property type="entry name" value="DETHIOBIOTIN SYNTHETASE"/>
    <property type="match status" value="1"/>
</dbReference>
<dbReference type="InterPro" id="IPR027417">
    <property type="entry name" value="P-loop_NTPase"/>
</dbReference>
<dbReference type="GO" id="GO:0005524">
    <property type="term" value="F:ATP binding"/>
    <property type="evidence" value="ECO:0007669"/>
    <property type="project" value="UniProtKB-UniRule"/>
</dbReference>
<keyword evidence="10" id="KW-1185">Reference proteome</keyword>
<dbReference type="EC" id="6.3.3.3" evidence="8"/>
<dbReference type="HAMAP" id="MF_00336">
    <property type="entry name" value="BioD"/>
    <property type="match status" value="1"/>
</dbReference>
<dbReference type="AlphaFoldDB" id="A0A094JHY6"/>
<comment type="similarity">
    <text evidence="8">Belongs to the dethiobiotin synthetase family.</text>
</comment>
<organism evidence="9 10">
    <name type="scientific">Shewanella mangrovi</name>
    <dbReference type="NCBI Taxonomy" id="1515746"/>
    <lineage>
        <taxon>Bacteria</taxon>
        <taxon>Pseudomonadati</taxon>
        <taxon>Pseudomonadota</taxon>
        <taxon>Gammaproteobacteria</taxon>
        <taxon>Alteromonadales</taxon>
        <taxon>Shewanellaceae</taxon>
        <taxon>Shewanella</taxon>
    </lineage>
</organism>
<feature type="binding site" evidence="8">
    <location>
        <position position="40"/>
    </location>
    <ligand>
        <name>substrate</name>
    </ligand>
</feature>
<feature type="binding site" evidence="8">
    <location>
        <position position="115"/>
    </location>
    <ligand>
        <name>Mg(2+)</name>
        <dbReference type="ChEBI" id="CHEBI:18420"/>
    </ligand>
</feature>
<dbReference type="GO" id="GO:0005829">
    <property type="term" value="C:cytosol"/>
    <property type="evidence" value="ECO:0007669"/>
    <property type="project" value="TreeGrafter"/>
</dbReference>
<keyword evidence="2 8" id="KW-0436">Ligase</keyword>
<dbReference type="GO" id="GO:0009102">
    <property type="term" value="P:biotin biosynthetic process"/>
    <property type="evidence" value="ECO:0007669"/>
    <property type="project" value="UniProtKB-UniRule"/>
</dbReference>
<comment type="caution">
    <text evidence="8">Lacks conserved residue(s) required for the propagation of feature annotation.</text>
</comment>